<keyword evidence="4" id="KW-0067">ATP-binding</keyword>
<keyword evidence="2" id="KW-0378">Hydrolase</keyword>
<dbReference type="AlphaFoldDB" id="A0A1R4IX07"/>
<dbReference type="InterPro" id="IPR014001">
    <property type="entry name" value="Helicase_ATP-bd"/>
</dbReference>
<dbReference type="SMART" id="SM00490">
    <property type="entry name" value="HELICc"/>
    <property type="match status" value="1"/>
</dbReference>
<evidence type="ECO:0000256" key="4">
    <source>
        <dbReference type="ARBA" id="ARBA00022840"/>
    </source>
</evidence>
<dbReference type="PROSITE" id="PS51192">
    <property type="entry name" value="HELICASE_ATP_BIND_1"/>
    <property type="match status" value="1"/>
</dbReference>
<dbReference type="Gene3D" id="3.40.50.10810">
    <property type="entry name" value="Tandem AAA-ATPase domain"/>
    <property type="match status" value="1"/>
</dbReference>
<dbReference type="Pfam" id="PF00176">
    <property type="entry name" value="SNF2-rel_dom"/>
    <property type="match status" value="1"/>
</dbReference>
<keyword evidence="3 8" id="KW-0347">Helicase</keyword>
<dbReference type="SUPFAM" id="SSF52540">
    <property type="entry name" value="P-loop containing nucleoside triphosphate hydrolases"/>
    <property type="match status" value="2"/>
</dbReference>
<dbReference type="PANTHER" id="PTHR45766">
    <property type="entry name" value="DNA ANNEALING HELICASE AND ENDONUCLEASE ZRANB3 FAMILY MEMBER"/>
    <property type="match status" value="1"/>
</dbReference>
<dbReference type="CDD" id="cd18011">
    <property type="entry name" value="DEXDc_RapA"/>
    <property type="match status" value="1"/>
</dbReference>
<dbReference type="InterPro" id="IPR000330">
    <property type="entry name" value="SNF2_N"/>
</dbReference>
<dbReference type="CDD" id="cd18793">
    <property type="entry name" value="SF2_C_SNF"/>
    <property type="match status" value="1"/>
</dbReference>
<evidence type="ECO:0000256" key="5">
    <source>
        <dbReference type="SAM" id="MobiDB-lite"/>
    </source>
</evidence>
<dbReference type="GO" id="GO:0005524">
    <property type="term" value="F:ATP binding"/>
    <property type="evidence" value="ECO:0007669"/>
    <property type="project" value="UniProtKB-KW"/>
</dbReference>
<dbReference type="Proteomes" id="UP000196230">
    <property type="component" value="Unassembled WGS sequence"/>
</dbReference>
<dbReference type="PANTHER" id="PTHR45766:SF6">
    <property type="entry name" value="SWI_SNF-RELATED MATRIX-ASSOCIATED ACTIN-DEPENDENT REGULATOR OF CHROMATIN SUBFAMILY A-LIKE PROTEIN 1"/>
    <property type="match status" value="1"/>
</dbReference>
<sequence length="998" mass="108919">MTETAELAVAPGSVVVVRDEEWLVTGVEQTQDGALLSVRGLTELVRDTHASFYQRLDHIQVLDPAAATVVGDDSPSHRTSRLWTEATLRKSPLPVNDQSITVSAECLADPLPYQQEAVRRALDPANLRPRILLADAVGLGKTLEIGMILSELVRRGRGERILIVTPRHVLEQMQHEMWTRFALPFVRLDSLGIQRVRQQLPATRNPFSFFKRVIISIDTLKSDRYVQHLRHHRWDAVVIDESHNITNSSTQNNRLASVLAPQTDALILASATPHNGKAESFAELIRLLEPTAVRPDGTVIEDEVDRLVLRRHRHSPEVARVVGAAWAERKEPCNRLVPASPEEDAVAAELADVWLHPAAGRSPHSKGSGLFPWTLAKAFLSSPAALEETIAERISRLHPENHAEAQEIEHLTRLRTLNQASLTTNSGKYGALLDHLSTIGVGPKNPTRAVVFAERIATLSWLADKLRKDLKLPKDAVRILHGGLNDQEQLEIVDSFKQAHSPIRVLVTGDVASEGVNLHLQCHQLVHYDIPWSLIRLEQRNGRVDRYGQRTPPQITALLLEPTHPTFSGDLRVLTRLVEKEHEAHTTLGDAASLMGQYDVEAEEKAIRRVLAGQADLDAVVDSPAEVASRPGPTGMFARFAAKAAARQAGTTTTAPASASPLTSSSSESASAAPTSGTSTSATSTSATSASATPGSSAEVTATSTLDPLTFLREGLLQVFERPEQAPAERGGGVLWREHANEHIASLVPPPDLAGRLDVLPQSYLKDRHVKEKLTLATTRQKGKDLLARALADTSDSTWPEAHFLGPLHPVLDWISDRALASLGRNEVFAVRGTVEHPTVLLNGTLTNRAGHVVTSAWLSVAFPMGQDGFALVDTRASALELLDSVGLSGTVSNPGAVADPASLTAYIRPAVEKAREQLRSLVFPAAEAAAQDRVDQWVRRTADWDEEADALVQRVQVQQRRVSVKDQEKMARDQSPARQLVRPLLLVVPADHPVQEG</sequence>
<dbReference type="GO" id="GO:0016787">
    <property type="term" value="F:hydrolase activity"/>
    <property type="evidence" value="ECO:0007669"/>
    <property type="project" value="UniProtKB-KW"/>
</dbReference>
<keyword evidence="1" id="KW-0547">Nucleotide-binding</keyword>
<evidence type="ECO:0000256" key="3">
    <source>
        <dbReference type="ARBA" id="ARBA00022806"/>
    </source>
</evidence>
<feature type="domain" description="Helicase ATP-binding" evidence="6">
    <location>
        <begin position="122"/>
        <end position="291"/>
    </location>
</feature>
<evidence type="ECO:0000259" key="6">
    <source>
        <dbReference type="PROSITE" id="PS51192"/>
    </source>
</evidence>
<feature type="compositionally biased region" description="Low complexity" evidence="5">
    <location>
        <begin position="649"/>
        <end position="698"/>
    </location>
</feature>
<evidence type="ECO:0000256" key="1">
    <source>
        <dbReference type="ARBA" id="ARBA00022741"/>
    </source>
</evidence>
<reference evidence="8 9" key="1">
    <citation type="submission" date="2017-02" db="EMBL/GenBank/DDBJ databases">
        <authorList>
            <person name="Peterson S.W."/>
        </authorList>
    </citation>
    <scope>NUCLEOTIDE SEQUENCE [LARGE SCALE GENOMIC DNA]</scope>
    <source>
        <strain evidence="8 9">2B3F</strain>
    </source>
</reference>
<feature type="domain" description="Helicase C-terminal" evidence="7">
    <location>
        <begin position="435"/>
        <end position="601"/>
    </location>
</feature>
<dbReference type="Gene3D" id="3.40.50.300">
    <property type="entry name" value="P-loop containing nucleotide triphosphate hydrolases"/>
    <property type="match status" value="1"/>
</dbReference>
<feature type="region of interest" description="Disordered" evidence="5">
    <location>
        <begin position="649"/>
        <end position="702"/>
    </location>
</feature>
<dbReference type="PROSITE" id="PS51194">
    <property type="entry name" value="HELICASE_CTER"/>
    <property type="match status" value="1"/>
</dbReference>
<dbReference type="RefSeq" id="WP_245829823.1">
    <property type="nucleotide sequence ID" value="NZ_FUKP01000032.1"/>
</dbReference>
<evidence type="ECO:0000313" key="9">
    <source>
        <dbReference type="Proteomes" id="UP000196230"/>
    </source>
</evidence>
<dbReference type="InterPro" id="IPR001650">
    <property type="entry name" value="Helicase_C-like"/>
</dbReference>
<proteinExistence type="predicted"/>
<dbReference type="InterPro" id="IPR027417">
    <property type="entry name" value="P-loop_NTPase"/>
</dbReference>
<organism evidence="8 9">
    <name type="scientific">Micrococcus lylae</name>
    <dbReference type="NCBI Taxonomy" id="1273"/>
    <lineage>
        <taxon>Bacteria</taxon>
        <taxon>Bacillati</taxon>
        <taxon>Actinomycetota</taxon>
        <taxon>Actinomycetes</taxon>
        <taxon>Micrococcales</taxon>
        <taxon>Micrococcaceae</taxon>
        <taxon>Micrococcus</taxon>
    </lineage>
</organism>
<evidence type="ECO:0000259" key="7">
    <source>
        <dbReference type="PROSITE" id="PS51194"/>
    </source>
</evidence>
<dbReference type="EMBL" id="FUKP01000032">
    <property type="protein sequence ID" value="SJN24406.1"/>
    <property type="molecule type" value="Genomic_DNA"/>
</dbReference>
<gene>
    <name evidence="8" type="ORF">FM125_05080</name>
</gene>
<evidence type="ECO:0000313" key="8">
    <source>
        <dbReference type="EMBL" id="SJN24406.1"/>
    </source>
</evidence>
<accession>A0A1R4IX07</accession>
<dbReference type="Pfam" id="PF00271">
    <property type="entry name" value="Helicase_C"/>
    <property type="match status" value="1"/>
</dbReference>
<protein>
    <submittedName>
        <fullName evidence="8">Helicase domain protein</fullName>
    </submittedName>
</protein>
<evidence type="ECO:0000256" key="2">
    <source>
        <dbReference type="ARBA" id="ARBA00022801"/>
    </source>
</evidence>
<dbReference type="InterPro" id="IPR049730">
    <property type="entry name" value="SNF2/RAD54-like_C"/>
</dbReference>
<name>A0A1R4IX07_9MICC</name>
<dbReference type="InterPro" id="IPR038718">
    <property type="entry name" value="SNF2-like_sf"/>
</dbReference>
<dbReference type="GO" id="GO:0004386">
    <property type="term" value="F:helicase activity"/>
    <property type="evidence" value="ECO:0007669"/>
    <property type="project" value="UniProtKB-KW"/>
</dbReference>
<dbReference type="SMART" id="SM00487">
    <property type="entry name" value="DEXDc"/>
    <property type="match status" value="1"/>
</dbReference>
<dbReference type="InterPro" id="IPR057342">
    <property type="entry name" value="DEXDc_RapA"/>
</dbReference>